<evidence type="ECO:0000259" key="1">
    <source>
        <dbReference type="PROSITE" id="PS51192"/>
    </source>
</evidence>
<dbReference type="VEuPathDB" id="FungiDB:SPSK_01926"/>
<dbReference type="GO" id="GO:0005524">
    <property type="term" value="F:ATP binding"/>
    <property type="evidence" value="ECO:0007669"/>
    <property type="project" value="InterPro"/>
</dbReference>
<dbReference type="GO" id="GO:0005737">
    <property type="term" value="C:cytoplasm"/>
    <property type="evidence" value="ECO:0007669"/>
    <property type="project" value="TreeGrafter"/>
</dbReference>
<reference evidence="2 3" key="2">
    <citation type="journal article" date="2015" name="Eukaryot. Cell">
        <title>Asexual propagation of a virulent clone complex in a human and feline outbreak of sporotrichosis.</title>
        <authorList>
            <person name="Teixeira Mde M."/>
            <person name="Rodrigues A.M."/>
            <person name="Tsui C.K."/>
            <person name="de Almeida L.G."/>
            <person name="Van Diepeningen A.D."/>
            <person name="van den Ende B.G."/>
            <person name="Fernandes G.F."/>
            <person name="Kano R."/>
            <person name="Hamelin R.C."/>
            <person name="Lopes-Bezerra L.M."/>
            <person name="Vasconcelos A.T."/>
            <person name="de Hoog S."/>
            <person name="de Camargo Z.P."/>
            <person name="Felipe M.S."/>
        </authorList>
    </citation>
    <scope>NUCLEOTIDE SEQUENCE [LARGE SCALE GENOMIC DNA]</scope>
    <source>
        <strain evidence="2 3">1099-18</strain>
    </source>
</reference>
<dbReference type="PANTHER" id="PTHR14074">
    <property type="entry name" value="HELICASE WITH DEATH DOMAIN-RELATED"/>
    <property type="match status" value="1"/>
</dbReference>
<dbReference type="EMBL" id="AXCR01000005">
    <property type="protein sequence ID" value="KJR87064.1"/>
    <property type="molecule type" value="Genomic_DNA"/>
</dbReference>
<dbReference type="Pfam" id="PF00270">
    <property type="entry name" value="DEAD"/>
    <property type="match status" value="1"/>
</dbReference>
<dbReference type="InterPro" id="IPR011545">
    <property type="entry name" value="DEAD/DEAH_box_helicase_dom"/>
</dbReference>
<evidence type="ECO:0000313" key="2">
    <source>
        <dbReference type="EMBL" id="KJR87064.1"/>
    </source>
</evidence>
<dbReference type="KEGG" id="ssck:SPSK_01926"/>
<name>A0A0F2MDB7_SPOSC</name>
<dbReference type="RefSeq" id="XP_016589740.1">
    <property type="nucleotide sequence ID" value="XM_016728824.1"/>
</dbReference>
<dbReference type="InterPro" id="IPR051363">
    <property type="entry name" value="RLR_Helicase"/>
</dbReference>
<dbReference type="PROSITE" id="PS51192">
    <property type="entry name" value="HELICASE_ATP_BIND_1"/>
    <property type="match status" value="1"/>
</dbReference>
<dbReference type="GO" id="GO:0003676">
    <property type="term" value="F:nucleic acid binding"/>
    <property type="evidence" value="ECO:0007669"/>
    <property type="project" value="InterPro"/>
</dbReference>
<dbReference type="PANTHER" id="PTHR14074:SF16">
    <property type="entry name" value="ANTIVIRAL INNATE IMMUNE RESPONSE RECEPTOR RIG-I"/>
    <property type="match status" value="1"/>
</dbReference>
<gene>
    <name evidence="2" type="ORF">SPSK_01926</name>
</gene>
<organism evidence="2 3">
    <name type="scientific">Sporothrix schenckii 1099-18</name>
    <dbReference type="NCBI Taxonomy" id="1397361"/>
    <lineage>
        <taxon>Eukaryota</taxon>
        <taxon>Fungi</taxon>
        <taxon>Dikarya</taxon>
        <taxon>Ascomycota</taxon>
        <taxon>Pezizomycotina</taxon>
        <taxon>Sordariomycetes</taxon>
        <taxon>Sordariomycetidae</taxon>
        <taxon>Ophiostomatales</taxon>
        <taxon>Ophiostomataceae</taxon>
        <taxon>Sporothrix</taxon>
    </lineage>
</organism>
<dbReference type="Gene3D" id="3.40.50.300">
    <property type="entry name" value="P-loop containing nucleotide triphosphate hydrolases"/>
    <property type="match status" value="1"/>
</dbReference>
<comment type="caution">
    <text evidence="2">The sequence shown here is derived from an EMBL/GenBank/DDBJ whole genome shotgun (WGS) entry which is preliminary data.</text>
</comment>
<dbReference type="InterPro" id="IPR027417">
    <property type="entry name" value="P-loop_NTPase"/>
</dbReference>
<sequence length="169" mass="18930">MPAEFWPNTMADDGLDVAMATPDAKKTNDDQAGKGAEDDLLAQSRLYQVEMFEESLKRNIIVVMDTGTGKTRIAILRIRAELERSPAPKIVWFLAPTVPLCYQQYYAISSQIQGVQGRIIAGETDIKAWSTQAIWDAALRNIRFVVVTPQVLLVRYSFAPHISYPMLVV</sequence>
<feature type="domain" description="Helicase ATP-binding" evidence="1">
    <location>
        <begin position="51"/>
        <end position="169"/>
    </location>
</feature>
<reference evidence="2 3" key="1">
    <citation type="journal article" date="2014" name="BMC Genomics">
        <title>Comparative genomics of the major fungal agents of human and animal Sporotrichosis: Sporothrix schenckii and Sporothrix brasiliensis.</title>
        <authorList>
            <person name="Teixeira M.M."/>
            <person name="de Almeida L.G."/>
            <person name="Kubitschek-Barreira P."/>
            <person name="Alves F.L."/>
            <person name="Kioshima E.S."/>
            <person name="Abadio A.K."/>
            <person name="Fernandes L."/>
            <person name="Derengowski L.S."/>
            <person name="Ferreira K.S."/>
            <person name="Souza R.C."/>
            <person name="Ruiz J.C."/>
            <person name="de Andrade N.C."/>
            <person name="Paes H.C."/>
            <person name="Nicola A.M."/>
            <person name="Albuquerque P."/>
            <person name="Gerber A.L."/>
            <person name="Martins V.P."/>
            <person name="Peconick L.D."/>
            <person name="Neto A.V."/>
            <person name="Chaucanez C.B."/>
            <person name="Silva P.A."/>
            <person name="Cunha O.L."/>
            <person name="de Oliveira F.F."/>
            <person name="dos Santos T.C."/>
            <person name="Barros A.L."/>
            <person name="Soares M.A."/>
            <person name="de Oliveira L.M."/>
            <person name="Marini M.M."/>
            <person name="Villalobos-Duno H."/>
            <person name="Cunha M.M."/>
            <person name="de Hoog S."/>
            <person name="da Silveira J.F."/>
            <person name="Henrissat B."/>
            <person name="Nino-Vega G.A."/>
            <person name="Cisalpino P.S."/>
            <person name="Mora-Montes H.M."/>
            <person name="Almeida S.R."/>
            <person name="Stajich J.E."/>
            <person name="Lopes-Bezerra L.M."/>
            <person name="Vasconcelos A.T."/>
            <person name="Felipe M.S."/>
        </authorList>
    </citation>
    <scope>NUCLEOTIDE SEQUENCE [LARGE SCALE GENOMIC DNA]</scope>
    <source>
        <strain evidence="2 3">1099-18</strain>
    </source>
</reference>
<proteinExistence type="predicted"/>
<dbReference type="OrthoDB" id="416741at2759"/>
<protein>
    <recommendedName>
        <fullName evidence="1">Helicase ATP-binding domain-containing protein</fullName>
    </recommendedName>
</protein>
<dbReference type="InterPro" id="IPR014001">
    <property type="entry name" value="Helicase_ATP-bd"/>
</dbReference>
<dbReference type="SUPFAM" id="SSF52540">
    <property type="entry name" value="P-loop containing nucleoside triphosphate hydrolases"/>
    <property type="match status" value="1"/>
</dbReference>
<dbReference type="AlphaFoldDB" id="A0A0F2MDB7"/>
<dbReference type="GeneID" id="27664101"/>
<dbReference type="Proteomes" id="UP000033710">
    <property type="component" value="Unassembled WGS sequence"/>
</dbReference>
<evidence type="ECO:0000313" key="3">
    <source>
        <dbReference type="Proteomes" id="UP000033710"/>
    </source>
</evidence>
<accession>A0A0F2MDB7</accession>